<dbReference type="PANTHER" id="PTHR36115:SF6">
    <property type="entry name" value="PROLINE-RICH ANTIGEN HOMOLOG"/>
    <property type="match status" value="1"/>
</dbReference>
<dbReference type="AlphaFoldDB" id="A0A2V4ND75"/>
<feature type="domain" description="RDD" evidence="8">
    <location>
        <begin position="83"/>
        <end position="229"/>
    </location>
</feature>
<feature type="transmembrane region" description="Helical" evidence="7">
    <location>
        <begin position="94"/>
        <end position="117"/>
    </location>
</feature>
<evidence type="ECO:0000313" key="9">
    <source>
        <dbReference type="EMBL" id="PYC78109.1"/>
    </source>
</evidence>
<evidence type="ECO:0000256" key="5">
    <source>
        <dbReference type="ARBA" id="ARBA00023136"/>
    </source>
</evidence>
<evidence type="ECO:0000256" key="3">
    <source>
        <dbReference type="ARBA" id="ARBA00022692"/>
    </source>
</evidence>
<comment type="caution">
    <text evidence="9">The sequence shown here is derived from an EMBL/GenBank/DDBJ whole genome shotgun (WGS) entry which is preliminary data.</text>
</comment>
<dbReference type="RefSeq" id="WP_110670658.1">
    <property type="nucleotide sequence ID" value="NZ_PYBW01000053.1"/>
</dbReference>
<dbReference type="Proteomes" id="UP000248039">
    <property type="component" value="Unassembled WGS sequence"/>
</dbReference>
<dbReference type="SUPFAM" id="SSF81995">
    <property type="entry name" value="beta-sandwich domain of Sec23/24"/>
    <property type="match status" value="1"/>
</dbReference>
<keyword evidence="3 7" id="KW-0812">Transmembrane</keyword>
<keyword evidence="2" id="KW-1003">Cell membrane</keyword>
<sequence length="235" mass="24980">MTYPPDPNNPYGQPQQGPYGAPPQNPYGQQPPMYGYPQQQPPAPNYGYPQQAGYGVPQQAGYGVPQQAGYGYAPMAPMAPPVLASWGSRVGASIVDFLVVGVPALVGYIVLIAMAAGSTHQTCDSYGYCYSTTDSSAVGGGAMIMLLGFAISLGLGIWQLVKEGSTGQTTGKKALGIRLVREQDGQPLGFGMAFVRRLAHFLDGAVCYLGYLWPLWDDKSQTFADKVCNSLVIRA</sequence>
<dbReference type="InterPro" id="IPR010432">
    <property type="entry name" value="RDD"/>
</dbReference>
<keyword evidence="10" id="KW-1185">Reference proteome</keyword>
<dbReference type="GO" id="GO:0005886">
    <property type="term" value="C:plasma membrane"/>
    <property type="evidence" value="ECO:0007669"/>
    <property type="project" value="UniProtKB-SubCell"/>
</dbReference>
<evidence type="ECO:0000313" key="10">
    <source>
        <dbReference type="Proteomes" id="UP000248039"/>
    </source>
</evidence>
<keyword evidence="4 7" id="KW-1133">Transmembrane helix</keyword>
<reference evidence="9 10" key="1">
    <citation type="submission" date="2018-03" db="EMBL/GenBank/DDBJ databases">
        <title>Bioinformatic expansion and discovery of thiopeptide antibiotics.</title>
        <authorList>
            <person name="Schwalen C.J."/>
            <person name="Hudson G.A."/>
            <person name="Mitchell D.A."/>
        </authorList>
    </citation>
    <scope>NUCLEOTIDE SEQUENCE [LARGE SCALE GENOMIC DNA]</scope>
    <source>
        <strain evidence="9 10">ATCC 21389</strain>
    </source>
</reference>
<evidence type="ECO:0000256" key="6">
    <source>
        <dbReference type="SAM" id="MobiDB-lite"/>
    </source>
</evidence>
<evidence type="ECO:0000256" key="1">
    <source>
        <dbReference type="ARBA" id="ARBA00004651"/>
    </source>
</evidence>
<organism evidence="9 10">
    <name type="scientific">Streptomyces tateyamensis</name>
    <dbReference type="NCBI Taxonomy" id="565073"/>
    <lineage>
        <taxon>Bacteria</taxon>
        <taxon>Bacillati</taxon>
        <taxon>Actinomycetota</taxon>
        <taxon>Actinomycetes</taxon>
        <taxon>Kitasatosporales</taxon>
        <taxon>Streptomycetaceae</taxon>
        <taxon>Streptomyces</taxon>
    </lineage>
</organism>
<comment type="subcellular location">
    <subcellularLocation>
        <location evidence="1">Cell membrane</location>
        <topology evidence="1">Multi-pass membrane protein</topology>
    </subcellularLocation>
</comment>
<evidence type="ECO:0000256" key="2">
    <source>
        <dbReference type="ARBA" id="ARBA00022475"/>
    </source>
</evidence>
<feature type="transmembrane region" description="Helical" evidence="7">
    <location>
        <begin position="137"/>
        <end position="158"/>
    </location>
</feature>
<dbReference type="OrthoDB" id="9793824at2"/>
<dbReference type="EMBL" id="PYBW01000053">
    <property type="protein sequence ID" value="PYC78109.1"/>
    <property type="molecule type" value="Genomic_DNA"/>
</dbReference>
<proteinExistence type="predicted"/>
<name>A0A2V4ND75_9ACTN</name>
<protein>
    <recommendedName>
        <fullName evidence="8">RDD domain-containing protein</fullName>
    </recommendedName>
</protein>
<keyword evidence="5 7" id="KW-0472">Membrane</keyword>
<feature type="compositionally biased region" description="Low complexity" evidence="6">
    <location>
        <begin position="9"/>
        <end position="19"/>
    </location>
</feature>
<accession>A0A2V4ND75</accession>
<evidence type="ECO:0000256" key="4">
    <source>
        <dbReference type="ARBA" id="ARBA00022989"/>
    </source>
</evidence>
<evidence type="ECO:0000256" key="7">
    <source>
        <dbReference type="SAM" id="Phobius"/>
    </source>
</evidence>
<dbReference type="InterPro" id="IPR051791">
    <property type="entry name" value="Pra-immunoreactive"/>
</dbReference>
<gene>
    <name evidence="9" type="ORF">C7C46_17425</name>
</gene>
<feature type="region of interest" description="Disordered" evidence="6">
    <location>
        <begin position="1"/>
        <end position="50"/>
    </location>
</feature>
<dbReference type="Pfam" id="PF06271">
    <property type="entry name" value="RDD"/>
    <property type="match status" value="1"/>
</dbReference>
<feature type="compositionally biased region" description="Low complexity" evidence="6">
    <location>
        <begin position="26"/>
        <end position="38"/>
    </location>
</feature>
<evidence type="ECO:0000259" key="8">
    <source>
        <dbReference type="Pfam" id="PF06271"/>
    </source>
</evidence>
<dbReference type="PANTHER" id="PTHR36115">
    <property type="entry name" value="PROLINE-RICH ANTIGEN HOMOLOG-RELATED"/>
    <property type="match status" value="1"/>
</dbReference>